<keyword evidence="3" id="KW-1185">Reference proteome</keyword>
<reference evidence="2" key="1">
    <citation type="submission" date="2013-11" db="EMBL/GenBank/DDBJ databases">
        <title>Genome sequence of the fusiform rust pathogen reveals effectors for host alternation and coevolution with pine.</title>
        <authorList>
            <consortium name="DOE Joint Genome Institute"/>
            <person name="Smith K."/>
            <person name="Pendleton A."/>
            <person name="Kubisiak T."/>
            <person name="Anderson C."/>
            <person name="Salamov A."/>
            <person name="Aerts A."/>
            <person name="Riley R."/>
            <person name="Clum A."/>
            <person name="Lindquist E."/>
            <person name="Ence D."/>
            <person name="Campbell M."/>
            <person name="Kronenberg Z."/>
            <person name="Feau N."/>
            <person name="Dhillon B."/>
            <person name="Hamelin R."/>
            <person name="Burleigh J."/>
            <person name="Smith J."/>
            <person name="Yandell M."/>
            <person name="Nelson C."/>
            <person name="Grigoriev I."/>
            <person name="Davis J."/>
        </authorList>
    </citation>
    <scope>NUCLEOTIDE SEQUENCE</scope>
    <source>
        <strain evidence="2">G11</strain>
    </source>
</reference>
<feature type="non-terminal residue" evidence="2">
    <location>
        <position position="1"/>
    </location>
</feature>
<dbReference type="Proteomes" id="UP000886653">
    <property type="component" value="Unassembled WGS sequence"/>
</dbReference>
<dbReference type="AlphaFoldDB" id="A0A9P6N9U6"/>
<feature type="domain" description="Tc1-like transposase DDE" evidence="1">
    <location>
        <begin position="3"/>
        <end position="90"/>
    </location>
</feature>
<accession>A0A9P6N9U6</accession>
<protein>
    <recommendedName>
        <fullName evidence="1">Tc1-like transposase DDE domain-containing protein</fullName>
    </recommendedName>
</protein>
<dbReference type="GO" id="GO:0003676">
    <property type="term" value="F:nucleic acid binding"/>
    <property type="evidence" value="ECO:0007669"/>
    <property type="project" value="InterPro"/>
</dbReference>
<dbReference type="PANTHER" id="PTHR46564:SF1">
    <property type="entry name" value="TRANSPOSASE"/>
    <property type="match status" value="1"/>
</dbReference>
<proteinExistence type="predicted"/>
<dbReference type="InterPro" id="IPR038717">
    <property type="entry name" value="Tc1-like_DDE_dom"/>
</dbReference>
<evidence type="ECO:0000313" key="3">
    <source>
        <dbReference type="Proteomes" id="UP000886653"/>
    </source>
</evidence>
<evidence type="ECO:0000259" key="1">
    <source>
        <dbReference type="Pfam" id="PF13358"/>
    </source>
</evidence>
<name>A0A9P6N9U6_9BASI</name>
<dbReference type="EMBL" id="MU167450">
    <property type="protein sequence ID" value="KAG0140372.1"/>
    <property type="molecule type" value="Genomic_DNA"/>
</dbReference>
<dbReference type="PANTHER" id="PTHR46564">
    <property type="entry name" value="TRANSPOSASE"/>
    <property type="match status" value="1"/>
</dbReference>
<dbReference type="InterPro" id="IPR036397">
    <property type="entry name" value="RNaseH_sf"/>
</dbReference>
<gene>
    <name evidence="2" type="ORF">CROQUDRAFT_53356</name>
</gene>
<sequence>KNLMLLPAVTEAGMISGTVYKGAVERVHVDIFLKRHLLPVMNHFPGHHLVLVLDNAKVHHGSVIMAICQQAGICVVYLPAYLPNFTLIKKDFIASSMH</sequence>
<dbReference type="OrthoDB" id="2142724at2759"/>
<evidence type="ECO:0000313" key="2">
    <source>
        <dbReference type="EMBL" id="KAG0140372.1"/>
    </source>
</evidence>
<comment type="caution">
    <text evidence="2">The sequence shown here is derived from an EMBL/GenBank/DDBJ whole genome shotgun (WGS) entry which is preliminary data.</text>
</comment>
<dbReference type="Gene3D" id="3.30.420.10">
    <property type="entry name" value="Ribonuclease H-like superfamily/Ribonuclease H"/>
    <property type="match status" value="1"/>
</dbReference>
<dbReference type="Pfam" id="PF13358">
    <property type="entry name" value="DDE_3"/>
    <property type="match status" value="1"/>
</dbReference>
<organism evidence="2 3">
    <name type="scientific">Cronartium quercuum f. sp. fusiforme G11</name>
    <dbReference type="NCBI Taxonomy" id="708437"/>
    <lineage>
        <taxon>Eukaryota</taxon>
        <taxon>Fungi</taxon>
        <taxon>Dikarya</taxon>
        <taxon>Basidiomycota</taxon>
        <taxon>Pucciniomycotina</taxon>
        <taxon>Pucciniomycetes</taxon>
        <taxon>Pucciniales</taxon>
        <taxon>Coleosporiaceae</taxon>
        <taxon>Cronartium</taxon>
    </lineage>
</organism>